<gene>
    <name evidence="1" type="ORF">JYU06_04690</name>
</gene>
<reference evidence="1 2" key="1">
    <citation type="submission" date="2021-02" db="EMBL/GenBank/DDBJ databases">
        <title>Activity-based single-cell genomes from oceanic crustal fluid captures similar information to metagenomic and metatranscriptomic surveys with orders of magnitude less sampling.</title>
        <authorList>
            <person name="D'Angelo T.S."/>
            <person name="Orcutt B.N."/>
        </authorList>
    </citation>
    <scope>NUCLEOTIDE SEQUENCE [LARGE SCALE GENOMIC DNA]</scope>
    <source>
        <strain evidence="1">AH-315-G02</strain>
    </source>
</reference>
<dbReference type="Proteomes" id="UP000717534">
    <property type="component" value="Unassembled WGS sequence"/>
</dbReference>
<proteinExistence type="predicted"/>
<protein>
    <submittedName>
        <fullName evidence="1">Uncharacterized protein</fullName>
    </submittedName>
</protein>
<organism evidence="1 2">
    <name type="scientific">Desulfotalea psychrophila</name>
    <dbReference type="NCBI Taxonomy" id="84980"/>
    <lineage>
        <taxon>Bacteria</taxon>
        <taxon>Pseudomonadati</taxon>
        <taxon>Thermodesulfobacteriota</taxon>
        <taxon>Desulfobulbia</taxon>
        <taxon>Desulfobulbales</taxon>
        <taxon>Desulfocapsaceae</taxon>
        <taxon>Desulfotalea</taxon>
    </lineage>
</organism>
<evidence type="ECO:0000313" key="1">
    <source>
        <dbReference type="EMBL" id="MBN4068797.1"/>
    </source>
</evidence>
<sequence>FAYEGRPASVYDGEKIWLFYHTHKKRQWKRSTPPRDTCNIWCKTFDTTQGWSPSKPITNRLSIDKHPTAAMQSDKLWLFWSTYSEKNNTWSIESRSMVDQIWSPENDAPFAGIDAERKRPLVMSDSSGGVWLFWLERQADLWQMKYNRHDGTVWQLSTPADFPMDGNFMEDPFVLFHSGDVTQPIYIFWSRKEASSDPDRKRWVIVYRFKQGLDPTVSDWGAVQTLPKDPTDALYHDREPAALVRSGNVELFWSSNRNGSWSIWGDTLDDIETNDAANANQVTGGPHSQRDPFPLSINNTSLMLIHHSNASVTYRSEVYNATETRDFRYSGCTTVDTRNSDKISLRQKFGDFQAYTYDVRKTNDAWYARDTIGLYLENNTMDKEQVEAGIKRIEKVLSEFIPITDRAVFITKQDVHREWVYSYGLPLSEGSSFINESHSDILTSTVEEVIPGPGEDIS</sequence>
<evidence type="ECO:0000313" key="2">
    <source>
        <dbReference type="Proteomes" id="UP000717534"/>
    </source>
</evidence>
<accession>A0ABS3AV04</accession>
<keyword evidence="2" id="KW-1185">Reference proteome</keyword>
<dbReference type="EMBL" id="JAFITO010000055">
    <property type="protein sequence ID" value="MBN4068797.1"/>
    <property type="molecule type" value="Genomic_DNA"/>
</dbReference>
<comment type="caution">
    <text evidence="1">The sequence shown here is derived from an EMBL/GenBank/DDBJ whole genome shotgun (WGS) entry which is preliminary data.</text>
</comment>
<name>A0ABS3AV04_9BACT</name>
<feature type="non-terminal residue" evidence="1">
    <location>
        <position position="1"/>
    </location>
</feature>